<gene>
    <name evidence="1" type="ORF">WOSG25_100410</name>
</gene>
<keyword evidence="2" id="KW-1185">Reference proteome</keyword>
<sequence>MAEYYLEFIENGEIPLETKPAYFAGFNVYHRLNMTSEIDEALKYSDKNEIETLQTQLNEVGFTVKILNY</sequence>
<evidence type="ECO:0000313" key="2">
    <source>
        <dbReference type="Proteomes" id="UP000030643"/>
    </source>
</evidence>
<dbReference type="EMBL" id="DF820493">
    <property type="protein sequence ID" value="GAK31475.1"/>
    <property type="molecule type" value="Genomic_DNA"/>
</dbReference>
<organism evidence="1 2">
    <name type="scientific">Weissella oryzae (strain DSM 25784 / JCM 18191 / LMG 30913 / SG25)</name>
    <dbReference type="NCBI Taxonomy" id="1329250"/>
    <lineage>
        <taxon>Bacteria</taxon>
        <taxon>Bacillati</taxon>
        <taxon>Bacillota</taxon>
        <taxon>Bacilli</taxon>
        <taxon>Lactobacillales</taxon>
        <taxon>Lactobacillaceae</taxon>
        <taxon>Weissella</taxon>
    </lineage>
</organism>
<proteinExistence type="predicted"/>
<evidence type="ECO:0000313" key="1">
    <source>
        <dbReference type="EMBL" id="GAK31475.1"/>
    </source>
</evidence>
<protein>
    <submittedName>
        <fullName evidence="1">Uncharacterized protein</fullName>
    </submittedName>
</protein>
<reference evidence="2" key="1">
    <citation type="journal article" date="2014" name="Genome Announc.">
        <title>Draft genome sequence of Weissella oryzae SG25T, isolated from fermented rice grains.</title>
        <authorList>
            <person name="Tanizawa Y."/>
            <person name="Fujisawa T."/>
            <person name="Mochizuki T."/>
            <person name="Kaminuma E."/>
            <person name="Suzuki Y."/>
            <person name="Nakamura Y."/>
            <person name="Tohno M."/>
        </authorList>
    </citation>
    <scope>NUCLEOTIDE SEQUENCE [LARGE SCALE GENOMIC DNA]</scope>
    <source>
        <strain evidence="2">DSM 25784 / JCM 18191 / LMG 30913 / SG25</strain>
    </source>
</reference>
<dbReference type="AlphaFoldDB" id="A0A069CUJ6"/>
<dbReference type="STRING" id="1329250.WOSG25_100410"/>
<name>A0A069CUJ6_WEIOS</name>
<dbReference type="RefSeq" id="WP_027699448.1">
    <property type="nucleotide sequence ID" value="NZ_DF820493.1"/>
</dbReference>
<dbReference type="Proteomes" id="UP000030643">
    <property type="component" value="Unassembled WGS sequence"/>
</dbReference>
<dbReference type="OrthoDB" id="9888947at2"/>
<accession>A0A069CUJ6</accession>